<dbReference type="Gene3D" id="2.60.200.40">
    <property type="match status" value="1"/>
</dbReference>
<dbReference type="InterPro" id="IPR005218">
    <property type="entry name" value="Diacylglycerol/lipid_kinase"/>
</dbReference>
<dbReference type="OrthoDB" id="142078at2"/>
<dbReference type="InterPro" id="IPR045540">
    <property type="entry name" value="YegS/DAGK_C"/>
</dbReference>
<organism evidence="6 7">
    <name type="scientific">Pyruvatibacter mobilis</name>
    <dbReference type="NCBI Taxonomy" id="1712261"/>
    <lineage>
        <taxon>Bacteria</taxon>
        <taxon>Pseudomonadati</taxon>
        <taxon>Pseudomonadota</taxon>
        <taxon>Alphaproteobacteria</taxon>
        <taxon>Hyphomicrobiales</taxon>
        <taxon>Parvibaculaceae</taxon>
        <taxon>Pyruvatibacter</taxon>
    </lineage>
</organism>
<dbReference type="GO" id="GO:0008654">
    <property type="term" value="P:phospholipid biosynthetic process"/>
    <property type="evidence" value="ECO:0007669"/>
    <property type="project" value="InterPro"/>
</dbReference>
<evidence type="ECO:0000313" key="6">
    <source>
        <dbReference type="EMBL" id="NBG94544.1"/>
    </source>
</evidence>
<proteinExistence type="predicted"/>
<dbReference type="GO" id="GO:0005524">
    <property type="term" value="F:ATP binding"/>
    <property type="evidence" value="ECO:0007669"/>
    <property type="project" value="UniProtKB-KW"/>
</dbReference>
<evidence type="ECO:0000313" key="7">
    <source>
        <dbReference type="Proteomes" id="UP000470384"/>
    </source>
</evidence>
<dbReference type="EMBL" id="WXYQ01000001">
    <property type="protein sequence ID" value="NBG94544.1"/>
    <property type="molecule type" value="Genomic_DNA"/>
</dbReference>
<dbReference type="GeneID" id="300653524"/>
<evidence type="ECO:0000256" key="3">
    <source>
        <dbReference type="ARBA" id="ARBA00022777"/>
    </source>
</evidence>
<dbReference type="InterPro" id="IPR001206">
    <property type="entry name" value="Diacylglycerol_kinase_cat_dom"/>
</dbReference>
<dbReference type="InterPro" id="IPR016064">
    <property type="entry name" value="NAD/diacylglycerol_kinase_sf"/>
</dbReference>
<dbReference type="RefSeq" id="WP_160586630.1">
    <property type="nucleotide sequence ID" value="NZ_BMHN01000001.1"/>
</dbReference>
<protein>
    <submittedName>
        <fullName evidence="6">YegS/Rv2252/BmrU family lipid kinase</fullName>
    </submittedName>
</protein>
<keyword evidence="7" id="KW-1185">Reference proteome</keyword>
<dbReference type="SUPFAM" id="SSF111331">
    <property type="entry name" value="NAD kinase/diacylglycerol kinase-like"/>
    <property type="match status" value="1"/>
</dbReference>
<dbReference type="PANTHER" id="PTHR12358:SF54">
    <property type="entry name" value="SPHINGOSINE KINASE RELATED PROTEIN"/>
    <property type="match status" value="1"/>
</dbReference>
<reference evidence="6 7" key="1">
    <citation type="journal article" date="2016" name="Int. J. Syst. Evol. Microbiol.">
        <title>Pyruvatibacter mobilis gen. nov., sp. nov., a marine bacterium from the culture broth of Picochlorum sp. 122.</title>
        <authorList>
            <person name="Wang G."/>
            <person name="Tang M."/>
            <person name="Wu H."/>
            <person name="Dai S."/>
            <person name="Li T."/>
            <person name="Chen C."/>
            <person name="He H."/>
            <person name="Fan J."/>
            <person name="Xiang W."/>
            <person name="Li X."/>
        </authorList>
    </citation>
    <scope>NUCLEOTIDE SEQUENCE [LARGE SCALE GENOMIC DNA]</scope>
    <source>
        <strain evidence="6 7">GYP-11</strain>
    </source>
</reference>
<evidence type="ECO:0000259" key="5">
    <source>
        <dbReference type="PROSITE" id="PS50146"/>
    </source>
</evidence>
<dbReference type="InterPro" id="IPR017438">
    <property type="entry name" value="ATP-NAD_kinase_N"/>
</dbReference>
<dbReference type="AlphaFoldDB" id="A0A845Q7X1"/>
<keyword evidence="2" id="KW-0547">Nucleotide-binding</keyword>
<dbReference type="InterPro" id="IPR050187">
    <property type="entry name" value="Lipid_Phosphate_FormReg"/>
</dbReference>
<dbReference type="Pfam" id="PF19279">
    <property type="entry name" value="YegS_C"/>
    <property type="match status" value="1"/>
</dbReference>
<feature type="domain" description="DAGKc" evidence="5">
    <location>
        <begin position="18"/>
        <end position="160"/>
    </location>
</feature>
<dbReference type="PROSITE" id="PS50146">
    <property type="entry name" value="DAGK"/>
    <property type="match status" value="1"/>
</dbReference>
<accession>A0A845Q7X1</accession>
<keyword evidence="3 6" id="KW-0418">Kinase</keyword>
<dbReference type="Gene3D" id="3.40.50.10330">
    <property type="entry name" value="Probable inorganic polyphosphate/atp-NAD kinase, domain 1"/>
    <property type="match status" value="1"/>
</dbReference>
<dbReference type="Proteomes" id="UP000470384">
    <property type="component" value="Unassembled WGS sequence"/>
</dbReference>
<dbReference type="GO" id="GO:0016301">
    <property type="term" value="F:kinase activity"/>
    <property type="evidence" value="ECO:0007669"/>
    <property type="project" value="UniProtKB-KW"/>
</dbReference>
<evidence type="ECO:0000256" key="1">
    <source>
        <dbReference type="ARBA" id="ARBA00022679"/>
    </source>
</evidence>
<name>A0A845Q7X1_9HYPH</name>
<evidence type="ECO:0000256" key="2">
    <source>
        <dbReference type="ARBA" id="ARBA00022741"/>
    </source>
</evidence>
<evidence type="ECO:0000256" key="4">
    <source>
        <dbReference type="ARBA" id="ARBA00022840"/>
    </source>
</evidence>
<keyword evidence="1" id="KW-0808">Transferase</keyword>
<comment type="caution">
    <text evidence="6">The sequence shown here is derived from an EMBL/GenBank/DDBJ whole genome shotgun (WGS) entry which is preliminary data.</text>
</comment>
<gene>
    <name evidence="6" type="ORF">GTQ45_02205</name>
</gene>
<sequence length="335" mass="35723">MDTPPVTAAATPKPHALAEGSKVHVVANPRSAGGATSRRWDELLAALNRAITPVTGSPVDVSLTSAPWDAARLTAQALKDGADQVIAVGGDGTIHECINGFFENGRLINEDAVLAILPAGTGGDYRRTFGLPTDIEQAADICARGDARSVDLGRISYVADDGSKETRYFNNIASFGLSGVVDRAVNRASWPKLLGGKFTFAWCTFWAALRYAPPPIRIKMDERYDEVFNVGTGAVAIGQYFGGGMHMAPMSEPDDGVFDVIIMTDTTLKDLVGGDGDIYKGTHIQSPKVIATRTRSLLALPVDEKAEILLDIDGESPGRLPASFEIIPKAIRLRT</sequence>
<keyword evidence="4" id="KW-0067">ATP-binding</keyword>
<dbReference type="Pfam" id="PF00781">
    <property type="entry name" value="DAGK_cat"/>
    <property type="match status" value="1"/>
</dbReference>
<dbReference type="SMART" id="SM00046">
    <property type="entry name" value="DAGKc"/>
    <property type="match status" value="1"/>
</dbReference>
<dbReference type="PANTHER" id="PTHR12358">
    <property type="entry name" value="SPHINGOSINE KINASE"/>
    <property type="match status" value="1"/>
</dbReference>
<dbReference type="NCBIfam" id="TIGR00147">
    <property type="entry name" value="YegS/Rv2252/BmrU family lipid kinase"/>
    <property type="match status" value="1"/>
</dbReference>